<keyword evidence="2" id="KW-1185">Reference proteome</keyword>
<name>A0ACC2MF51_PERAE</name>
<sequence length="124" mass="13182">MVFISAVDEGRLQEVVDHNIWAEERKEQLLGVANVAKECLQQEGKGRPKMLRVRNILSKLAPKGPGPRGGRPTNGAGSRPGVVGNSNLQGQIENARSEAQSALDDSQDNTAGFAQGGDDGVFES</sequence>
<dbReference type="EMBL" id="CM056810">
    <property type="protein sequence ID" value="KAJ8644332.1"/>
    <property type="molecule type" value="Genomic_DNA"/>
</dbReference>
<proteinExistence type="predicted"/>
<accession>A0ACC2MF51</accession>
<evidence type="ECO:0000313" key="1">
    <source>
        <dbReference type="EMBL" id="KAJ8644332.1"/>
    </source>
</evidence>
<reference evidence="1 2" key="1">
    <citation type="journal article" date="2022" name="Hortic Res">
        <title>A haplotype resolved chromosomal level avocado genome allows analysis of novel avocado genes.</title>
        <authorList>
            <person name="Nath O."/>
            <person name="Fletcher S.J."/>
            <person name="Hayward A."/>
            <person name="Shaw L.M."/>
            <person name="Masouleh A.K."/>
            <person name="Furtado A."/>
            <person name="Henry R.J."/>
            <person name="Mitter N."/>
        </authorList>
    </citation>
    <scope>NUCLEOTIDE SEQUENCE [LARGE SCALE GENOMIC DNA]</scope>
    <source>
        <strain evidence="2">cv. Hass</strain>
    </source>
</reference>
<comment type="caution">
    <text evidence="1">The sequence shown here is derived from an EMBL/GenBank/DDBJ whole genome shotgun (WGS) entry which is preliminary data.</text>
</comment>
<dbReference type="Proteomes" id="UP001234297">
    <property type="component" value="Chromosome 2"/>
</dbReference>
<gene>
    <name evidence="1" type="ORF">MRB53_006080</name>
</gene>
<organism evidence="1 2">
    <name type="scientific">Persea americana</name>
    <name type="common">Avocado</name>
    <dbReference type="NCBI Taxonomy" id="3435"/>
    <lineage>
        <taxon>Eukaryota</taxon>
        <taxon>Viridiplantae</taxon>
        <taxon>Streptophyta</taxon>
        <taxon>Embryophyta</taxon>
        <taxon>Tracheophyta</taxon>
        <taxon>Spermatophyta</taxon>
        <taxon>Magnoliopsida</taxon>
        <taxon>Magnoliidae</taxon>
        <taxon>Laurales</taxon>
        <taxon>Lauraceae</taxon>
        <taxon>Persea</taxon>
    </lineage>
</organism>
<evidence type="ECO:0000313" key="2">
    <source>
        <dbReference type="Proteomes" id="UP001234297"/>
    </source>
</evidence>
<protein>
    <submittedName>
        <fullName evidence="1">Uncharacterized protein</fullName>
    </submittedName>
</protein>